<keyword evidence="4" id="KW-1185">Reference proteome</keyword>
<evidence type="ECO:0000256" key="1">
    <source>
        <dbReference type="ARBA" id="ARBA00022676"/>
    </source>
</evidence>
<dbReference type="Gene3D" id="3.90.550.10">
    <property type="entry name" value="Spore Coat Polysaccharide Biosynthesis Protein SpsA, Chain A"/>
    <property type="match status" value="1"/>
</dbReference>
<proteinExistence type="predicted"/>
<dbReference type="KEGG" id="vg:77932337"/>
<dbReference type="GO" id="GO:0016757">
    <property type="term" value="F:glycosyltransferase activity"/>
    <property type="evidence" value="ECO:0007669"/>
    <property type="project" value="UniProtKB-KW"/>
</dbReference>
<evidence type="ECO:0000313" key="3">
    <source>
        <dbReference type="EMBL" id="QWY82819.1"/>
    </source>
</evidence>
<dbReference type="PANTHER" id="PTHR43630:SF1">
    <property type="entry name" value="POLY-BETA-1,6-N-ACETYL-D-GLUCOSAMINE SYNTHASE"/>
    <property type="match status" value="1"/>
</dbReference>
<reference evidence="3" key="1">
    <citation type="submission" date="2021-04" db="EMBL/GenBank/DDBJ databases">
        <authorList>
            <person name="Edwards E.G."/>
            <person name="Siddiqui F.A."/>
            <person name="Anastasi R.E."/>
            <person name="Conroy D.J."/>
            <person name="Gerton T.J."/>
            <person name="Laizure I.E."/>
            <person name="Reynolds J.D."/>
            <person name="Ulker M."/>
            <person name="Ouellette S.K."/>
            <person name="Duggan K.O."/>
            <person name="Johnson K.C."/>
            <person name="MacLea K.S."/>
            <person name="Garlena R.A."/>
            <person name="Russell D.A."/>
            <person name="Jacobs-Sera D."/>
            <person name="Hatfull G.F."/>
        </authorList>
    </citation>
    <scope>NUCLEOTIDE SEQUENCE</scope>
</reference>
<dbReference type="CDD" id="cd06423">
    <property type="entry name" value="CESA_like"/>
    <property type="match status" value="1"/>
</dbReference>
<dbReference type="PANTHER" id="PTHR43630">
    <property type="entry name" value="POLY-BETA-1,6-N-ACETYL-D-GLUCOSAMINE SYNTHASE"/>
    <property type="match status" value="1"/>
</dbReference>
<dbReference type="RefSeq" id="YP_010656460.1">
    <property type="nucleotide sequence ID" value="NC_070838.1"/>
</dbReference>
<evidence type="ECO:0000313" key="4">
    <source>
        <dbReference type="Proteomes" id="UP000693725"/>
    </source>
</evidence>
<accession>A0A8F3EBE8</accession>
<organism evidence="3 4">
    <name type="scientific">Arthrobacter phage SilentRX</name>
    <dbReference type="NCBI Taxonomy" id="2836091"/>
    <lineage>
        <taxon>Viruses</taxon>
        <taxon>Duplodnaviria</taxon>
        <taxon>Heunggongvirae</taxon>
        <taxon>Uroviricota</taxon>
        <taxon>Caudoviricetes</taxon>
        <taxon>Silentrexvirus</taxon>
        <taxon>Silentrexvirus silentrx</taxon>
    </lineage>
</organism>
<protein>
    <submittedName>
        <fullName evidence="3">Glycosyltransferase</fullName>
    </submittedName>
</protein>
<dbReference type="Pfam" id="PF13641">
    <property type="entry name" value="Glyco_tranf_2_3"/>
    <property type="match status" value="1"/>
</dbReference>
<sequence>MTLPAIVVLIPAYNEAGSIGATIDAILTQTRPADHVVVIPNGCTDDTAAIARRYPVTVLELPRLEHRKSEALNTAWQRYGRDADIIICLDADTILPPNALADWELELERQPELGGSSSKFTAQGTGFLGRAQKAEFSAWADLCLQRGETRVVSGTGCALRNTALHQVVGRGDRTGPWSYASQTEDFELTYRLRELDWRCHVSPTVRAYTDSMKDLRSLWNQRMKWQAGTIEDLMVFGWNPLTWKDWLGQVAGIAAALVKVLAVYVTAVFALHGQLSLVWLWLILPLLLSAVEVKRAWRIPHREWKDVALAASLLPAEFYSWFRAGLCARSWIDAGISRITNTTIDRWESQHVAEGI</sequence>
<dbReference type="Proteomes" id="UP000693725">
    <property type="component" value="Segment"/>
</dbReference>
<dbReference type="SUPFAM" id="SSF53448">
    <property type="entry name" value="Nucleotide-diphospho-sugar transferases"/>
    <property type="match status" value="1"/>
</dbReference>
<gene>
    <name evidence="3" type="primary">79</name>
    <name evidence="3" type="ORF">SEA_SILENTRX_79</name>
</gene>
<keyword evidence="2" id="KW-0808">Transferase</keyword>
<keyword evidence="1" id="KW-0328">Glycosyltransferase</keyword>
<name>A0A8F3EBE8_9CAUD</name>
<dbReference type="InterPro" id="IPR029044">
    <property type="entry name" value="Nucleotide-diphossugar_trans"/>
</dbReference>
<evidence type="ECO:0000256" key="2">
    <source>
        <dbReference type="ARBA" id="ARBA00022679"/>
    </source>
</evidence>
<dbReference type="EMBL" id="MW862992">
    <property type="protein sequence ID" value="QWY82819.1"/>
    <property type="molecule type" value="Genomic_DNA"/>
</dbReference>
<dbReference type="GeneID" id="77932337"/>